<dbReference type="RefSeq" id="WP_169275708.1">
    <property type="nucleotide sequence ID" value="NZ_JAAIIH010000007.1"/>
</dbReference>
<evidence type="ECO:0000313" key="3">
    <source>
        <dbReference type="Proteomes" id="UP000588277"/>
    </source>
</evidence>
<dbReference type="AlphaFoldDB" id="A0A7Y0F2B8"/>
<keyword evidence="1" id="KW-0472">Membrane</keyword>
<dbReference type="EMBL" id="JAAIIH010000007">
    <property type="protein sequence ID" value="NMN00574.1"/>
    <property type="molecule type" value="Genomic_DNA"/>
</dbReference>
<reference evidence="2 3" key="1">
    <citation type="submission" date="2020-02" db="EMBL/GenBank/DDBJ databases">
        <title>Characterization of phylogenetic diversity of novel bifidobacterial species isolated in Czech ZOOs.</title>
        <authorList>
            <person name="Lugli G.A."/>
            <person name="Vera N.B."/>
            <person name="Ventura M."/>
        </authorList>
    </citation>
    <scope>NUCLEOTIDE SEQUENCE [LARGE SCALE GENOMIC DNA]</scope>
    <source>
        <strain evidence="2 3">DSM 109958</strain>
    </source>
</reference>
<protein>
    <submittedName>
        <fullName evidence="2">Flp pilus assembly protein</fullName>
    </submittedName>
</protein>
<keyword evidence="3" id="KW-1185">Reference proteome</keyword>
<evidence type="ECO:0000313" key="2">
    <source>
        <dbReference type="EMBL" id="NMN00574.1"/>
    </source>
</evidence>
<evidence type="ECO:0000256" key="1">
    <source>
        <dbReference type="SAM" id="Phobius"/>
    </source>
</evidence>
<accession>A0A7Y0F2B8</accession>
<proteinExistence type="predicted"/>
<keyword evidence="1" id="KW-0812">Transmembrane</keyword>
<comment type="caution">
    <text evidence="2">The sequence shown here is derived from an EMBL/GenBank/DDBJ whole genome shotgun (WGS) entry which is preliminary data.</text>
</comment>
<sequence>MSAVAAAVLTGLAVGVWPSGRDMVRRRLAALDAHDRRQVASIGIAATIAAMSASVRHGATVVEAFEEQAGRRFATARVTAPRATEALLRRTTPDETEFVDRIARRLQAACALGDELGGGTARCLDAVGAAWRRERLVEDRRRVAVAGPRSSARLMTGLPVATLLLGETMGARPLRWLLGSTPGMVALAAGIGCYACGVLWMRRLLATLHGTGDAR</sequence>
<organism evidence="2 3">
    <name type="scientific">Bifidobacterium moraviense</name>
    <dbReference type="NCBI Taxonomy" id="2675323"/>
    <lineage>
        <taxon>Bacteria</taxon>
        <taxon>Bacillati</taxon>
        <taxon>Actinomycetota</taxon>
        <taxon>Actinomycetes</taxon>
        <taxon>Bifidobacteriales</taxon>
        <taxon>Bifidobacteriaceae</taxon>
        <taxon>Bifidobacterium</taxon>
    </lineage>
</organism>
<dbReference type="Proteomes" id="UP000588277">
    <property type="component" value="Unassembled WGS sequence"/>
</dbReference>
<feature type="transmembrane region" description="Helical" evidence="1">
    <location>
        <begin position="176"/>
        <end position="200"/>
    </location>
</feature>
<name>A0A7Y0F2B8_9BIFI</name>
<keyword evidence="1" id="KW-1133">Transmembrane helix</keyword>
<gene>
    <name evidence="2" type="ORF">G1C96_1153</name>
</gene>